<dbReference type="PANTHER" id="PTHR31286">
    <property type="entry name" value="GLYCINE-RICH CELL WALL STRUCTURAL PROTEIN 1.8-LIKE"/>
    <property type="match status" value="1"/>
</dbReference>
<dbReference type="EnsemblPlants" id="QL04p090860:mrna">
    <property type="protein sequence ID" value="QL04p090860:mrna:CDS:1"/>
    <property type="gene ID" value="QL04p090860"/>
</dbReference>
<dbReference type="PANTHER" id="PTHR31286:SF167">
    <property type="entry name" value="OS09G0268800 PROTEIN"/>
    <property type="match status" value="1"/>
</dbReference>
<keyword evidence="1" id="KW-0863">Zinc-finger</keyword>
<dbReference type="Gramene" id="QL04p090860:mrna">
    <property type="protein sequence ID" value="QL04p090860:mrna:CDS:1"/>
    <property type="gene ID" value="QL04p090860"/>
</dbReference>
<dbReference type="AlphaFoldDB" id="A0A7N2R3X9"/>
<dbReference type="Pfam" id="PF14392">
    <property type="entry name" value="zf-CCHC_4"/>
    <property type="match status" value="1"/>
</dbReference>
<protein>
    <recommendedName>
        <fullName evidence="3">CCHC-type domain-containing protein</fullName>
    </recommendedName>
</protein>
<feature type="region of interest" description="Disordered" evidence="2">
    <location>
        <begin position="325"/>
        <end position="361"/>
    </location>
</feature>
<accession>A0A7N2R3X9</accession>
<evidence type="ECO:0000313" key="5">
    <source>
        <dbReference type="Proteomes" id="UP000594261"/>
    </source>
</evidence>
<dbReference type="GO" id="GO:0003676">
    <property type="term" value="F:nucleic acid binding"/>
    <property type="evidence" value="ECO:0007669"/>
    <property type="project" value="InterPro"/>
</dbReference>
<dbReference type="EMBL" id="LRBV02000004">
    <property type="status" value="NOT_ANNOTATED_CDS"/>
    <property type="molecule type" value="Genomic_DNA"/>
</dbReference>
<sequence length="713" mass="81471">MQGVATGLGPMDNNIEAREYGWTDSSDTNYSRDMSAEEIEPDLLSSDDEIPFARHGPIIRPDQDDVAAQRDFWNRCAIGFLLDYRKFSVSYFQNIISAAWRLRGLVTVVGRESYFYILHFEYIEDLQHICNEGPWALEVALLVLEKWRPNLVLKRLQLNHISVWVQFHGLSLEYQYPELAEYMGQLMGTVERVDWEDRIPRNISFMRVKVRVDPWLPVITGFSLRTDEGSNFWIQCRYERVHKLCTRCGLIGHTRRQCTHCIDDIERSLYRQRVRIQDLHQVQFRIDALQPQFSNELRAFHRRRWTTQIRFGHLTQTLGHAAPFDPFLEYSDPSTPSPPHSPQEPRLDTTKPPESHNQTPNFNLQATSNCQPNNNESILNTTINLLNLNNRTVPPTLENSLVSATSIPTNPETVNQENDQAAYQHMQQDHTSNMLARNNLSTRPPWVPPENSNLTWAWIEGNDPFITNGQSQYQDFEASETESDTTAVLFNLDSLNEERPETVQSRPWMNGYIPESPDSFIESLVQRVNHGRFRFELGSSITGPSLLPTQIEEAQSKNVNPTSTKGQDLDQCVTATNPSPHANLSSSSPAWHIEGRVRDLSPFELLTLGPSISLPTTSESTPFANPTLTLTAHPIIVLQEDNLSENLKKRLRKEIKKIGRNIGKMLCCGLFDKESHQSVVINPQKLLSTTNTTTTNAESEDVFWEAGPQQLPQ</sequence>
<keyword evidence="5" id="KW-1185">Reference proteome</keyword>
<evidence type="ECO:0000313" key="4">
    <source>
        <dbReference type="EnsemblPlants" id="QL04p090860:mrna:CDS:1"/>
    </source>
</evidence>
<dbReference type="Proteomes" id="UP000594261">
    <property type="component" value="Chromosome 4"/>
</dbReference>
<feature type="compositionally biased region" description="Basic and acidic residues" evidence="2">
    <location>
        <begin position="343"/>
        <end position="354"/>
    </location>
</feature>
<evidence type="ECO:0000256" key="1">
    <source>
        <dbReference type="PROSITE-ProRule" id="PRU00047"/>
    </source>
</evidence>
<evidence type="ECO:0000259" key="3">
    <source>
        <dbReference type="PROSITE" id="PS50158"/>
    </source>
</evidence>
<keyword evidence="1" id="KW-0479">Metal-binding</keyword>
<dbReference type="InterPro" id="IPR025836">
    <property type="entry name" value="Zn_knuckle_CX2CX4HX4C"/>
</dbReference>
<reference evidence="4 5" key="1">
    <citation type="journal article" date="2016" name="G3 (Bethesda)">
        <title>First Draft Assembly and Annotation of the Genome of a California Endemic Oak Quercus lobata Nee (Fagaceae).</title>
        <authorList>
            <person name="Sork V.L."/>
            <person name="Fitz-Gibbon S.T."/>
            <person name="Puiu D."/>
            <person name="Crepeau M."/>
            <person name="Gugger P.F."/>
            <person name="Sherman R."/>
            <person name="Stevens K."/>
            <person name="Langley C.H."/>
            <person name="Pellegrini M."/>
            <person name="Salzberg S.L."/>
        </authorList>
    </citation>
    <scope>NUCLEOTIDE SEQUENCE [LARGE SCALE GENOMIC DNA]</scope>
    <source>
        <strain evidence="4 5">cv. SW786</strain>
    </source>
</reference>
<dbReference type="Pfam" id="PF14111">
    <property type="entry name" value="DUF4283"/>
    <property type="match status" value="1"/>
</dbReference>
<reference evidence="4" key="2">
    <citation type="submission" date="2021-01" db="UniProtKB">
        <authorList>
            <consortium name="EnsemblPlants"/>
        </authorList>
    </citation>
    <scope>IDENTIFICATION</scope>
</reference>
<dbReference type="OMA" id="DERIYMH"/>
<organism evidence="4 5">
    <name type="scientific">Quercus lobata</name>
    <name type="common">Valley oak</name>
    <dbReference type="NCBI Taxonomy" id="97700"/>
    <lineage>
        <taxon>Eukaryota</taxon>
        <taxon>Viridiplantae</taxon>
        <taxon>Streptophyta</taxon>
        <taxon>Embryophyta</taxon>
        <taxon>Tracheophyta</taxon>
        <taxon>Spermatophyta</taxon>
        <taxon>Magnoliopsida</taxon>
        <taxon>eudicotyledons</taxon>
        <taxon>Gunneridae</taxon>
        <taxon>Pentapetalae</taxon>
        <taxon>rosids</taxon>
        <taxon>fabids</taxon>
        <taxon>Fagales</taxon>
        <taxon>Fagaceae</taxon>
        <taxon>Quercus</taxon>
    </lineage>
</organism>
<dbReference type="InParanoid" id="A0A7N2R3X9"/>
<name>A0A7N2R3X9_QUELO</name>
<dbReference type="InterPro" id="IPR025558">
    <property type="entry name" value="DUF4283"/>
</dbReference>
<keyword evidence="1" id="KW-0862">Zinc</keyword>
<dbReference type="InterPro" id="IPR001878">
    <property type="entry name" value="Znf_CCHC"/>
</dbReference>
<dbReference type="PROSITE" id="PS50158">
    <property type="entry name" value="ZF_CCHC"/>
    <property type="match status" value="1"/>
</dbReference>
<dbReference type="GO" id="GO:0008270">
    <property type="term" value="F:zinc ion binding"/>
    <property type="evidence" value="ECO:0007669"/>
    <property type="project" value="UniProtKB-KW"/>
</dbReference>
<proteinExistence type="predicted"/>
<dbReference type="InterPro" id="IPR040256">
    <property type="entry name" value="At4g02000-like"/>
</dbReference>
<evidence type="ECO:0000256" key="2">
    <source>
        <dbReference type="SAM" id="MobiDB-lite"/>
    </source>
</evidence>
<feature type="domain" description="CCHC-type" evidence="3">
    <location>
        <begin position="245"/>
        <end position="258"/>
    </location>
</feature>